<feature type="domain" description="Nephrocystin 3-like N-terminal" evidence="4">
    <location>
        <begin position="366"/>
        <end position="543"/>
    </location>
</feature>
<dbReference type="SUPFAM" id="SSF53474">
    <property type="entry name" value="alpha/beta-Hydrolases"/>
    <property type="match status" value="1"/>
</dbReference>
<dbReference type="EMBL" id="ML977061">
    <property type="protein sequence ID" value="KAF1948344.1"/>
    <property type="molecule type" value="Genomic_DNA"/>
</dbReference>
<evidence type="ECO:0000256" key="3">
    <source>
        <dbReference type="SAM" id="MobiDB-lite"/>
    </source>
</evidence>
<reference evidence="5" key="1">
    <citation type="journal article" date="2020" name="Stud. Mycol.">
        <title>101 Dothideomycetes genomes: a test case for predicting lifestyles and emergence of pathogens.</title>
        <authorList>
            <person name="Haridas S."/>
            <person name="Albert R."/>
            <person name="Binder M."/>
            <person name="Bloem J."/>
            <person name="Labutti K."/>
            <person name="Salamov A."/>
            <person name="Andreopoulos B."/>
            <person name="Baker S."/>
            <person name="Barry K."/>
            <person name="Bills G."/>
            <person name="Bluhm B."/>
            <person name="Cannon C."/>
            <person name="Castanera R."/>
            <person name="Culley D."/>
            <person name="Daum C."/>
            <person name="Ezra D."/>
            <person name="Gonzalez J."/>
            <person name="Henrissat B."/>
            <person name="Kuo A."/>
            <person name="Liang C."/>
            <person name="Lipzen A."/>
            <person name="Lutzoni F."/>
            <person name="Magnuson J."/>
            <person name="Mondo S."/>
            <person name="Nolan M."/>
            <person name="Ohm R."/>
            <person name="Pangilinan J."/>
            <person name="Park H.-J."/>
            <person name="Ramirez L."/>
            <person name="Alfaro M."/>
            <person name="Sun H."/>
            <person name="Tritt A."/>
            <person name="Yoshinaga Y."/>
            <person name="Zwiers L.-H."/>
            <person name="Turgeon B."/>
            <person name="Goodwin S."/>
            <person name="Spatafora J."/>
            <person name="Crous P."/>
            <person name="Grigoriev I."/>
        </authorList>
    </citation>
    <scope>NUCLEOTIDE SEQUENCE</scope>
    <source>
        <strain evidence="5">CBS 675.92</strain>
    </source>
</reference>
<evidence type="ECO:0000256" key="2">
    <source>
        <dbReference type="PROSITE-ProRule" id="PRU00023"/>
    </source>
</evidence>
<dbReference type="SMART" id="SM00248">
    <property type="entry name" value="ANK"/>
    <property type="match status" value="3"/>
</dbReference>
<dbReference type="OrthoDB" id="427518at2759"/>
<feature type="compositionally biased region" description="Acidic residues" evidence="3">
    <location>
        <begin position="786"/>
        <end position="808"/>
    </location>
</feature>
<dbReference type="PANTHER" id="PTHR48182">
    <property type="entry name" value="PROTEIN SERAC1"/>
    <property type="match status" value="1"/>
</dbReference>
<protein>
    <submittedName>
        <fullName evidence="5">Ankyrin</fullName>
    </submittedName>
</protein>
<dbReference type="PROSITE" id="PS50088">
    <property type="entry name" value="ANK_REPEAT"/>
    <property type="match status" value="3"/>
</dbReference>
<keyword evidence="1" id="KW-0677">Repeat</keyword>
<feature type="region of interest" description="Disordered" evidence="3">
    <location>
        <begin position="1"/>
        <end position="21"/>
    </location>
</feature>
<dbReference type="Gene3D" id="1.25.40.20">
    <property type="entry name" value="Ankyrin repeat-containing domain"/>
    <property type="match status" value="1"/>
</dbReference>
<feature type="repeat" description="ANK" evidence="2">
    <location>
        <begin position="949"/>
        <end position="981"/>
    </location>
</feature>
<dbReference type="InterPro" id="IPR036770">
    <property type="entry name" value="Ankyrin_rpt-contain_sf"/>
</dbReference>
<evidence type="ECO:0000256" key="1">
    <source>
        <dbReference type="ARBA" id="ARBA00022737"/>
    </source>
</evidence>
<dbReference type="InterPro" id="IPR029058">
    <property type="entry name" value="AB_hydrolase_fold"/>
</dbReference>
<name>A0A6A5T880_9PLEO</name>
<accession>A0A6A5T880</accession>
<feature type="region of interest" description="Disordered" evidence="3">
    <location>
        <begin position="780"/>
        <end position="843"/>
    </location>
</feature>
<dbReference type="PROSITE" id="PS50297">
    <property type="entry name" value="ANK_REP_REGION"/>
    <property type="match status" value="3"/>
</dbReference>
<organism evidence="5 6">
    <name type="scientific">Byssothecium circinans</name>
    <dbReference type="NCBI Taxonomy" id="147558"/>
    <lineage>
        <taxon>Eukaryota</taxon>
        <taxon>Fungi</taxon>
        <taxon>Dikarya</taxon>
        <taxon>Ascomycota</taxon>
        <taxon>Pezizomycotina</taxon>
        <taxon>Dothideomycetes</taxon>
        <taxon>Pleosporomycetidae</taxon>
        <taxon>Pleosporales</taxon>
        <taxon>Massarineae</taxon>
        <taxon>Massarinaceae</taxon>
        <taxon>Byssothecium</taxon>
    </lineage>
</organism>
<dbReference type="Pfam" id="PF00023">
    <property type="entry name" value="Ank"/>
    <property type="match status" value="1"/>
</dbReference>
<dbReference type="Proteomes" id="UP000800035">
    <property type="component" value="Unassembled WGS sequence"/>
</dbReference>
<keyword evidence="2" id="KW-0040">ANK repeat</keyword>
<feature type="compositionally biased region" description="Polar residues" evidence="3">
    <location>
        <begin position="809"/>
        <end position="821"/>
    </location>
</feature>
<evidence type="ECO:0000313" key="5">
    <source>
        <dbReference type="EMBL" id="KAF1948344.1"/>
    </source>
</evidence>
<dbReference type="Gene3D" id="3.40.50.1820">
    <property type="entry name" value="alpha/beta hydrolase"/>
    <property type="match status" value="1"/>
</dbReference>
<sequence length="1027" mass="115332">MAAPTTKPQTAKHSILNPEKPKFGFGLEQVWPIDDGSSKAPSKHSVDIIAIPGLGATSEYTWKCRDPDNPDKKIDWLRDSNMLPGILPKARICIFKYDSQWFGVGAVDQRLDSVADKLLHTLEKFRGADNKTPIVFVAHCLGGIVLEQLLLTAQGQQHRFPSIFPRVAGCVFLGTPFRGTASQAKAMALARMAELAGMGLQSSLLKILERESPTLLELCDKFIALADDAKIRLFCFWELRQSDVASIFVKDPWFKKLDMFKQMELMVEPGSAKPSGARGTYLDSDHFQLNKYPGPKDDNFKSVSGELKDIAKQAPNILNSRRKLARKARVDDRVHGALINYFEEGFFDVRRTMKGSYEGSQSPESSWVVTGSVFQQWKEAEGPQLLWIHGEAGTGQRAIALSIRDDLSKPGEQRPIFASFFCDENDEFRRSFRGMLKILIRQIIDADPDMAEPLVPHVKIKTSNESAKENYDLDALDKIHVLWDALQAMGRTAPGGYIHLMVYGIEQLAPEPLRNLLQYMQDTLTHGGDAVETSPIKWILLSRSGHPEIKKSLGGHGHEIYLNDKANTKSVEDDLRAHISRRVKELGLTPSLGYFVKGYISSHAGGNRIYVDLAIQEIRNSQAERSLQQAEMRLLLGSFPYGLTNMFEHIRKRILSPTTEGIEYTREILRCLILQKRAPTMRELAIMADLPHQDRNNLRALKNYIIRCGAFVVLRGKDGDLNDDHMKVEWIDRLAQEHLEKCAKDELAMDSVEMQHGLIALRCLEYVYFHTEKYGAASSADQTSLDVDDMDSTGEAGDEQEKENEDLSDPSNEVSNFSQLPFATEDNDATPSIHFDVGSPDEEDAQMFDERDPLTYPMKCWLEHAKSARGAPINVIEEIDLSHEFWQVQSSLRQIWWDRIEWMGHFDHQDGVTALHVAAIAEVPELVEYLLQEGGKQGGCPDIHVEDSWGLQPLHVACYIGNYEIVQALLGAGADVNYVSTNDDDDGLWRDCPLHLAAGEGHVHILECLLDRGAEINMESERDGSVL</sequence>
<dbReference type="InterPro" id="IPR056884">
    <property type="entry name" value="NPHP3-like_N"/>
</dbReference>
<dbReference type="PANTHER" id="PTHR48182:SF3">
    <property type="entry name" value="DUF676 DOMAIN-CONTAINING PROTEIN"/>
    <property type="match status" value="1"/>
</dbReference>
<dbReference type="InterPro" id="IPR002110">
    <property type="entry name" value="Ankyrin_rpt"/>
</dbReference>
<dbReference type="Pfam" id="PF12796">
    <property type="entry name" value="Ank_2"/>
    <property type="match status" value="1"/>
</dbReference>
<feature type="compositionally biased region" description="Polar residues" evidence="3">
    <location>
        <begin position="1"/>
        <end position="12"/>
    </location>
</feature>
<feature type="repeat" description="ANK" evidence="2">
    <location>
        <begin position="910"/>
        <end position="934"/>
    </location>
</feature>
<dbReference type="AlphaFoldDB" id="A0A6A5T880"/>
<feature type="repeat" description="ANK" evidence="2">
    <location>
        <begin position="993"/>
        <end position="1021"/>
    </location>
</feature>
<dbReference type="SUPFAM" id="SSF48403">
    <property type="entry name" value="Ankyrin repeat"/>
    <property type="match status" value="1"/>
</dbReference>
<gene>
    <name evidence="5" type="ORF">CC80DRAFT_317180</name>
</gene>
<proteinExistence type="predicted"/>
<evidence type="ECO:0000313" key="6">
    <source>
        <dbReference type="Proteomes" id="UP000800035"/>
    </source>
</evidence>
<dbReference type="Pfam" id="PF24883">
    <property type="entry name" value="NPHP3_N"/>
    <property type="match status" value="1"/>
</dbReference>
<keyword evidence="6" id="KW-1185">Reference proteome</keyword>
<dbReference type="InterPro" id="IPR052374">
    <property type="entry name" value="SERAC1"/>
</dbReference>
<evidence type="ECO:0000259" key="4">
    <source>
        <dbReference type="Pfam" id="PF24883"/>
    </source>
</evidence>